<dbReference type="GO" id="GO:0005634">
    <property type="term" value="C:nucleus"/>
    <property type="evidence" value="ECO:0007669"/>
    <property type="project" value="TreeGrafter"/>
</dbReference>
<comment type="similarity">
    <text evidence="1">Belongs to the DNA/RNA non-specific endonuclease family.</text>
</comment>
<evidence type="ECO:0000256" key="1">
    <source>
        <dbReference type="ARBA" id="ARBA00010052"/>
    </source>
</evidence>
<evidence type="ECO:0000256" key="5">
    <source>
        <dbReference type="PIRSR" id="PIRSR640255-2"/>
    </source>
</evidence>
<accession>A0AAV1IZQ3</accession>
<dbReference type="PANTHER" id="PTHR13966">
    <property type="entry name" value="ENDONUCLEASE RELATED"/>
    <property type="match status" value="1"/>
</dbReference>
<name>A0AAV1IZQ3_9NEOP</name>
<dbReference type="InterPro" id="IPR044929">
    <property type="entry name" value="DNA/RNA_non-sp_Endonuclease_sf"/>
</dbReference>
<reference evidence="7 8" key="1">
    <citation type="submission" date="2023-11" db="EMBL/GenBank/DDBJ databases">
        <authorList>
            <person name="Okamura Y."/>
        </authorList>
    </citation>
    <scope>NUCLEOTIDE SEQUENCE [LARGE SCALE GENOMIC DNA]</scope>
</reference>
<evidence type="ECO:0000256" key="2">
    <source>
        <dbReference type="ARBA" id="ARBA00022722"/>
    </source>
</evidence>
<dbReference type="GO" id="GO:0006309">
    <property type="term" value="P:apoptotic DNA fragmentation"/>
    <property type="evidence" value="ECO:0007669"/>
    <property type="project" value="TreeGrafter"/>
</dbReference>
<dbReference type="InterPro" id="IPR040255">
    <property type="entry name" value="Non-specific_endonuclease"/>
</dbReference>
<evidence type="ECO:0000313" key="7">
    <source>
        <dbReference type="EMBL" id="CAK1542624.1"/>
    </source>
</evidence>
<keyword evidence="2" id="KW-0540">Nuclease</keyword>
<dbReference type="PANTHER" id="PTHR13966:SF19">
    <property type="entry name" value="NUCLEASE EXOG, MITOCHONDRIAL"/>
    <property type="match status" value="1"/>
</dbReference>
<dbReference type="SMART" id="SM00892">
    <property type="entry name" value="Endonuclease_NS"/>
    <property type="match status" value="1"/>
</dbReference>
<evidence type="ECO:0000259" key="6">
    <source>
        <dbReference type="SMART" id="SM00892"/>
    </source>
</evidence>
<dbReference type="GO" id="GO:0046872">
    <property type="term" value="F:metal ion binding"/>
    <property type="evidence" value="ECO:0007669"/>
    <property type="project" value="UniProtKB-KW"/>
</dbReference>
<keyword evidence="8" id="KW-1185">Reference proteome</keyword>
<dbReference type="GO" id="GO:0003676">
    <property type="term" value="F:nucleic acid binding"/>
    <property type="evidence" value="ECO:0007669"/>
    <property type="project" value="InterPro"/>
</dbReference>
<dbReference type="GO" id="GO:0005743">
    <property type="term" value="C:mitochondrial inner membrane"/>
    <property type="evidence" value="ECO:0007669"/>
    <property type="project" value="TreeGrafter"/>
</dbReference>
<feature type="binding site" evidence="5">
    <location>
        <position position="244"/>
    </location>
    <ligand>
        <name>Mg(2+)</name>
        <dbReference type="ChEBI" id="CHEBI:18420"/>
        <note>catalytic</note>
    </ligand>
</feature>
<dbReference type="Pfam" id="PF01223">
    <property type="entry name" value="Endonuclease_NS"/>
    <property type="match status" value="1"/>
</dbReference>
<protein>
    <recommendedName>
        <fullName evidence="6">DNA/RNA non-specific endonuclease/pyrophosphatase/phosphodiesterase domain-containing protein</fullName>
    </recommendedName>
</protein>
<keyword evidence="3" id="KW-0255">Endonuclease</keyword>
<keyword evidence="3" id="KW-0378">Hydrolase</keyword>
<feature type="domain" description="DNA/RNA non-specific endonuclease/pyrophosphatase/phosphodiesterase" evidence="6">
    <location>
        <begin position="130"/>
        <end position="373"/>
    </location>
</feature>
<evidence type="ECO:0000313" key="8">
    <source>
        <dbReference type="Proteomes" id="UP001497472"/>
    </source>
</evidence>
<gene>
    <name evidence="7" type="ORF">LNINA_LOCUS2501</name>
</gene>
<keyword evidence="5" id="KW-0479">Metal-binding</keyword>
<proteinExistence type="inferred from homology"/>
<dbReference type="InterPro" id="IPR044925">
    <property type="entry name" value="His-Me_finger_sf"/>
</dbReference>
<feature type="active site" description="Proton acceptor" evidence="4">
    <location>
        <position position="214"/>
    </location>
</feature>
<dbReference type="InterPro" id="IPR001604">
    <property type="entry name" value="Endo_G_ENPP1-like_dom"/>
</dbReference>
<organism evidence="7 8">
    <name type="scientific">Leptosia nina</name>
    <dbReference type="NCBI Taxonomy" id="320188"/>
    <lineage>
        <taxon>Eukaryota</taxon>
        <taxon>Metazoa</taxon>
        <taxon>Ecdysozoa</taxon>
        <taxon>Arthropoda</taxon>
        <taxon>Hexapoda</taxon>
        <taxon>Insecta</taxon>
        <taxon>Pterygota</taxon>
        <taxon>Neoptera</taxon>
        <taxon>Endopterygota</taxon>
        <taxon>Lepidoptera</taxon>
        <taxon>Glossata</taxon>
        <taxon>Ditrysia</taxon>
        <taxon>Papilionoidea</taxon>
        <taxon>Pieridae</taxon>
        <taxon>Pierinae</taxon>
        <taxon>Leptosia</taxon>
    </lineage>
</organism>
<dbReference type="EMBL" id="CAVLEF010000003">
    <property type="protein sequence ID" value="CAK1542624.1"/>
    <property type="molecule type" value="Genomic_DNA"/>
</dbReference>
<sequence length="390" mass="44866">MFNIQNKQRCILNTRIDFSQPLPVILRNGRILEPDDGDGHIILGSGDAMMLSCENGGTLVHPNTKSQRETALIYCEVNHYFKNEDWLNAPSSFSNFRCNNPPNYHSKRTDRICFEGNPVIEVGYTVLNDFYPVFESCFDEVNFNAIYSKYTQKPYNAMYQTRVERPFFIDNNNYRNISVDLLFSPRGQKAAVAQLVGPLVNSYITTSSLLSRGHLAAKTDFVFAFTERATFHYVNCAPQWTGFNGGNWNTLEVDLRNHIHAVGYDTIIYTGTYGVSQLVDNYGRRVDLHLYTDHNNNPIIRIPQYFYKVVYEPRTKRGIAYVGINNPYYTLSEARDLFFCEDICRNTSGFSWLTWHPDNPMEGYTFCCTVPSFKNTVHHLPPFEVNGLLI</sequence>
<comment type="caution">
    <text evidence="7">The sequence shown here is derived from an EMBL/GenBank/DDBJ whole genome shotgun (WGS) entry which is preliminary data.</text>
</comment>
<dbReference type="GO" id="GO:0004521">
    <property type="term" value="F:RNA endonuclease activity"/>
    <property type="evidence" value="ECO:0007669"/>
    <property type="project" value="TreeGrafter"/>
</dbReference>
<dbReference type="AlphaFoldDB" id="A0AAV1IZQ3"/>
<dbReference type="Proteomes" id="UP001497472">
    <property type="component" value="Unassembled WGS sequence"/>
</dbReference>
<dbReference type="FunFam" id="3.40.570.10:FF:000007">
    <property type="entry name" value="Alkaline nuclease"/>
    <property type="match status" value="1"/>
</dbReference>
<dbReference type="GO" id="GO:0000014">
    <property type="term" value="F:single-stranded DNA endodeoxyribonuclease activity"/>
    <property type="evidence" value="ECO:0007669"/>
    <property type="project" value="TreeGrafter"/>
</dbReference>
<evidence type="ECO:0000256" key="4">
    <source>
        <dbReference type="PIRSR" id="PIRSR640255-1"/>
    </source>
</evidence>
<evidence type="ECO:0000256" key="3">
    <source>
        <dbReference type="ARBA" id="ARBA00022759"/>
    </source>
</evidence>
<dbReference type="Gene3D" id="3.40.570.10">
    <property type="entry name" value="Extracellular Endonuclease, subunit A"/>
    <property type="match status" value="1"/>
</dbReference>
<dbReference type="SUPFAM" id="SSF54060">
    <property type="entry name" value="His-Me finger endonucleases"/>
    <property type="match status" value="1"/>
</dbReference>